<dbReference type="EMBL" id="MN740430">
    <property type="protein sequence ID" value="QHU06145.1"/>
    <property type="molecule type" value="Genomic_DNA"/>
</dbReference>
<keyword evidence="1" id="KW-0472">Membrane</keyword>
<feature type="transmembrane region" description="Helical" evidence="1">
    <location>
        <begin position="57"/>
        <end position="78"/>
    </location>
</feature>
<proteinExistence type="predicted"/>
<evidence type="ECO:0000256" key="1">
    <source>
        <dbReference type="SAM" id="Phobius"/>
    </source>
</evidence>
<protein>
    <submittedName>
        <fullName evidence="2">Uncharacterized protein</fullName>
    </submittedName>
</protein>
<dbReference type="AlphaFoldDB" id="A0A6C0JK42"/>
<reference evidence="2" key="1">
    <citation type="journal article" date="2020" name="Nature">
        <title>Giant virus diversity and host interactions through global metagenomics.</title>
        <authorList>
            <person name="Schulz F."/>
            <person name="Roux S."/>
            <person name="Paez-Espino D."/>
            <person name="Jungbluth S."/>
            <person name="Walsh D.A."/>
            <person name="Denef V.J."/>
            <person name="McMahon K.D."/>
            <person name="Konstantinidis K.T."/>
            <person name="Eloe-Fadrosh E.A."/>
            <person name="Kyrpides N.C."/>
            <person name="Woyke T."/>
        </authorList>
    </citation>
    <scope>NUCLEOTIDE SEQUENCE</scope>
    <source>
        <strain evidence="2">GVMAG-M-3300027747-57</strain>
    </source>
</reference>
<accession>A0A6C0JK42</accession>
<evidence type="ECO:0000313" key="2">
    <source>
        <dbReference type="EMBL" id="QHU06145.1"/>
    </source>
</evidence>
<keyword evidence="1" id="KW-0812">Transmembrane</keyword>
<keyword evidence="1" id="KW-1133">Transmembrane helix</keyword>
<organism evidence="2">
    <name type="scientific">viral metagenome</name>
    <dbReference type="NCBI Taxonomy" id="1070528"/>
    <lineage>
        <taxon>unclassified sequences</taxon>
        <taxon>metagenomes</taxon>
        <taxon>organismal metagenomes</taxon>
    </lineage>
</organism>
<name>A0A6C0JK42_9ZZZZ</name>
<sequence length="82" mass="9627">MDYDEYGQFIDIEKIIIPCPPKSFYMNQLEKNALSKIINESKNNRNFTNYESLKKTLFSINTICCVTVTVLFINIWIIPKKS</sequence>